<feature type="region of interest" description="Disordered" evidence="1">
    <location>
        <begin position="101"/>
        <end position="123"/>
    </location>
</feature>
<dbReference type="EMBL" id="JAYMGO010000023">
    <property type="protein sequence ID" value="KAL1249419.1"/>
    <property type="molecule type" value="Genomic_DNA"/>
</dbReference>
<dbReference type="Proteomes" id="UP001558613">
    <property type="component" value="Unassembled WGS sequence"/>
</dbReference>
<evidence type="ECO:0000256" key="1">
    <source>
        <dbReference type="SAM" id="MobiDB-lite"/>
    </source>
</evidence>
<comment type="caution">
    <text evidence="2">The sequence shown here is derived from an EMBL/GenBank/DDBJ whole genome shotgun (WGS) entry which is preliminary data.</text>
</comment>
<gene>
    <name evidence="2" type="ORF">QQF64_020424</name>
</gene>
<protein>
    <submittedName>
        <fullName evidence="2">Uncharacterized protein</fullName>
    </submittedName>
</protein>
<dbReference type="PANTHER" id="PTHR47331:SF5">
    <property type="entry name" value="RIBONUCLEASE H"/>
    <property type="match status" value="1"/>
</dbReference>
<feature type="compositionally biased region" description="Low complexity" evidence="1">
    <location>
        <begin position="105"/>
        <end position="120"/>
    </location>
</feature>
<feature type="region of interest" description="Disordered" evidence="1">
    <location>
        <begin position="41"/>
        <end position="63"/>
    </location>
</feature>
<name>A0ABR3LCK6_9TELE</name>
<accession>A0ABR3LCK6</accession>
<proteinExistence type="predicted"/>
<feature type="compositionally biased region" description="Polar residues" evidence="1">
    <location>
        <begin position="41"/>
        <end position="53"/>
    </location>
</feature>
<evidence type="ECO:0000313" key="2">
    <source>
        <dbReference type="EMBL" id="KAL1249419.1"/>
    </source>
</evidence>
<organism evidence="2 3">
    <name type="scientific">Cirrhinus molitorella</name>
    <name type="common">mud carp</name>
    <dbReference type="NCBI Taxonomy" id="172907"/>
    <lineage>
        <taxon>Eukaryota</taxon>
        <taxon>Metazoa</taxon>
        <taxon>Chordata</taxon>
        <taxon>Craniata</taxon>
        <taxon>Vertebrata</taxon>
        <taxon>Euteleostomi</taxon>
        <taxon>Actinopterygii</taxon>
        <taxon>Neopterygii</taxon>
        <taxon>Teleostei</taxon>
        <taxon>Ostariophysi</taxon>
        <taxon>Cypriniformes</taxon>
        <taxon>Cyprinidae</taxon>
        <taxon>Labeoninae</taxon>
        <taxon>Labeonini</taxon>
        <taxon>Cirrhinus</taxon>
    </lineage>
</organism>
<dbReference type="InterPro" id="IPR005312">
    <property type="entry name" value="DUF1759"/>
</dbReference>
<dbReference type="PANTHER" id="PTHR47331">
    <property type="entry name" value="PHD-TYPE DOMAIN-CONTAINING PROTEIN"/>
    <property type="match status" value="1"/>
</dbReference>
<evidence type="ECO:0000313" key="3">
    <source>
        <dbReference type="Proteomes" id="UP001558613"/>
    </source>
</evidence>
<dbReference type="Pfam" id="PF03564">
    <property type="entry name" value="DUF1759"/>
    <property type="match status" value="1"/>
</dbReference>
<reference evidence="2 3" key="1">
    <citation type="submission" date="2023-09" db="EMBL/GenBank/DDBJ databases">
        <authorList>
            <person name="Wang M."/>
        </authorList>
    </citation>
    <scope>NUCLEOTIDE SEQUENCE [LARGE SCALE GENOMIC DNA]</scope>
    <source>
        <strain evidence="2">GT-2023</strain>
        <tissue evidence="2">Liver</tissue>
    </source>
</reference>
<keyword evidence="3" id="KW-1185">Reference proteome</keyword>
<sequence>MVLRAGKAASMETETDCVRTKHSTRIVKPPRWHQDYVMAQLNPSSHPSGQSSQEPKEMNQLVSSQEASIIATQEEVKSLSEEIKQIKGMLLDVGKTIKGMQRRGSSSFSSSESSLAEESSVPTLTQLHQQDEANAGDSIVDELSALCMPSKGQSILPPSQYVPSVSAVPTTSATTTELSEIQHLQPPNPCVFTRPSVPLTTSDNFRTQSVDSNVMGAGLTQQCNGPPWSSSVSHYQMNPSFYSSNQQAGRDQSFPHDQMQGNAFSMPGFPWMPPSWPTFFSSGVPRPPYIPDFPYPVVYPSHSQLVSPNCTFPRVVTLPSRDLLAEASHASLGHPPQAISQLQTRTSVNQVNPPVQSIQSPLMSTNISASVPQMQQGDVNPPVALSPNGTHLALPQHMSIPPAVTVPNVMMSALQPSRSAYIERLSFPYLKSDDPHEFAMLNMALKNLMPPDETEQYKYHILLDHLKFDAARYLALAYAHHSQPYTSALKALQKRYGQPHHLVLRELTAIKNLPAVRLGDSVGFGQFAVRVQALVGMLQSWDYEGAKELSCASHVHQLLSKLPAPQVASFARYAKINRPDEPYDLIIFSIWLEEESECQNLATQVFKQSKGVKVQSRDGKPMRSQFHTAAFLHRVNQEVNLPTQRKKPGVTNSESIRSQERKGGHKSLCAYCCSNDHHLSHCSQFQSFDIEAKRKWIVDHNRCWRCGWAHRSSKCDLQGKCLLCRDRHLGVLHEVNIHKSDSGIFYLSRPSGPNSVLLKIVKVILNHQGKTLETYAILDDGENYAYVFCSRDFGSPRAGRIIGPTNHPARPREN</sequence>